<keyword evidence="9 15" id="KW-0479">Metal-binding</keyword>
<name>A0AA96GHU6_9BACT</name>
<evidence type="ECO:0000256" key="9">
    <source>
        <dbReference type="ARBA" id="ARBA00022723"/>
    </source>
</evidence>
<keyword evidence="18" id="KW-1185">Reference proteome</keyword>
<evidence type="ECO:0000256" key="5">
    <source>
        <dbReference type="ARBA" id="ARBA00011895"/>
    </source>
</evidence>
<evidence type="ECO:0000313" key="18">
    <source>
        <dbReference type="Proteomes" id="UP001302719"/>
    </source>
</evidence>
<dbReference type="Pfam" id="PF00156">
    <property type="entry name" value="Pribosyltran"/>
    <property type="match status" value="1"/>
</dbReference>
<dbReference type="GO" id="GO:0000287">
    <property type="term" value="F:magnesium ion binding"/>
    <property type="evidence" value="ECO:0007669"/>
    <property type="project" value="TreeGrafter"/>
</dbReference>
<keyword evidence="6 15" id="KW-0963">Cytoplasm</keyword>
<dbReference type="InterPro" id="IPR050408">
    <property type="entry name" value="HGPRT"/>
</dbReference>
<evidence type="ECO:0000256" key="14">
    <source>
        <dbReference type="ARBA" id="ARBA00049402"/>
    </source>
</evidence>
<dbReference type="Proteomes" id="UP001302719">
    <property type="component" value="Chromosome"/>
</dbReference>
<evidence type="ECO:0000256" key="7">
    <source>
        <dbReference type="ARBA" id="ARBA00022676"/>
    </source>
</evidence>
<comment type="pathway">
    <text evidence="3 15">Purine metabolism; IMP biosynthesis via salvage pathway; IMP from hypoxanthine: step 1/1.</text>
</comment>
<dbReference type="GO" id="GO:0000166">
    <property type="term" value="F:nucleotide binding"/>
    <property type="evidence" value="ECO:0007669"/>
    <property type="project" value="UniProtKB-KW"/>
</dbReference>
<keyword evidence="11 15" id="KW-0547">Nucleotide-binding</keyword>
<keyword evidence="7 15" id="KW-0328">Glycosyltransferase</keyword>
<evidence type="ECO:0000259" key="16">
    <source>
        <dbReference type="Pfam" id="PF00156"/>
    </source>
</evidence>
<keyword evidence="10 15" id="KW-0660">Purine salvage</keyword>
<dbReference type="CDD" id="cd06223">
    <property type="entry name" value="PRTases_typeI"/>
    <property type="match status" value="1"/>
</dbReference>
<dbReference type="GO" id="GO:0006166">
    <property type="term" value="P:purine ribonucleoside salvage"/>
    <property type="evidence" value="ECO:0007669"/>
    <property type="project" value="UniProtKB-KW"/>
</dbReference>
<evidence type="ECO:0000313" key="17">
    <source>
        <dbReference type="EMBL" id="WNM58759.1"/>
    </source>
</evidence>
<dbReference type="GO" id="GO:0032264">
    <property type="term" value="P:IMP salvage"/>
    <property type="evidence" value="ECO:0007669"/>
    <property type="project" value="TreeGrafter"/>
</dbReference>
<dbReference type="RefSeq" id="WP_312644989.1">
    <property type="nucleotide sequence ID" value="NZ_CP116967.1"/>
</dbReference>
<dbReference type="GO" id="GO:0032263">
    <property type="term" value="P:GMP salvage"/>
    <property type="evidence" value="ECO:0007669"/>
    <property type="project" value="TreeGrafter"/>
</dbReference>
<evidence type="ECO:0000256" key="10">
    <source>
        <dbReference type="ARBA" id="ARBA00022726"/>
    </source>
</evidence>
<keyword evidence="8 15" id="KW-0808">Transferase</keyword>
<evidence type="ECO:0000256" key="12">
    <source>
        <dbReference type="ARBA" id="ARBA00022842"/>
    </source>
</evidence>
<comment type="catalytic activity">
    <reaction evidence="13">
        <text>GMP + diphosphate = guanine + 5-phospho-alpha-D-ribose 1-diphosphate</text>
        <dbReference type="Rhea" id="RHEA:25424"/>
        <dbReference type="ChEBI" id="CHEBI:16235"/>
        <dbReference type="ChEBI" id="CHEBI:33019"/>
        <dbReference type="ChEBI" id="CHEBI:58017"/>
        <dbReference type="ChEBI" id="CHEBI:58115"/>
        <dbReference type="EC" id="2.4.2.8"/>
    </reaction>
    <physiologicalReaction direction="right-to-left" evidence="13">
        <dbReference type="Rhea" id="RHEA:25426"/>
    </physiologicalReaction>
</comment>
<dbReference type="SUPFAM" id="SSF53271">
    <property type="entry name" value="PRTase-like"/>
    <property type="match status" value="1"/>
</dbReference>
<evidence type="ECO:0000256" key="11">
    <source>
        <dbReference type="ARBA" id="ARBA00022741"/>
    </source>
</evidence>
<proteinExistence type="inferred from homology"/>
<dbReference type="InterPro" id="IPR005904">
    <property type="entry name" value="Hxn_phspho_trans"/>
</dbReference>
<dbReference type="GO" id="GO:0046100">
    <property type="term" value="P:hypoxanthine metabolic process"/>
    <property type="evidence" value="ECO:0007669"/>
    <property type="project" value="TreeGrafter"/>
</dbReference>
<comment type="similarity">
    <text evidence="4 15">Belongs to the purine/pyrimidine phosphoribosyltransferase family.</text>
</comment>
<evidence type="ECO:0000256" key="4">
    <source>
        <dbReference type="ARBA" id="ARBA00008391"/>
    </source>
</evidence>
<comment type="catalytic activity">
    <reaction evidence="14">
        <text>IMP + diphosphate = hypoxanthine + 5-phospho-alpha-D-ribose 1-diphosphate</text>
        <dbReference type="Rhea" id="RHEA:17973"/>
        <dbReference type="ChEBI" id="CHEBI:17368"/>
        <dbReference type="ChEBI" id="CHEBI:33019"/>
        <dbReference type="ChEBI" id="CHEBI:58017"/>
        <dbReference type="ChEBI" id="CHEBI:58053"/>
        <dbReference type="EC" id="2.4.2.8"/>
    </reaction>
    <physiologicalReaction direction="right-to-left" evidence="14">
        <dbReference type="Rhea" id="RHEA:17975"/>
    </physiologicalReaction>
</comment>
<gene>
    <name evidence="17" type="primary">hpt</name>
    <name evidence="17" type="ORF">PP769_03045</name>
</gene>
<evidence type="ECO:0000256" key="15">
    <source>
        <dbReference type="RuleBase" id="RU364099"/>
    </source>
</evidence>
<dbReference type="GO" id="GO:0006178">
    <property type="term" value="P:guanine salvage"/>
    <property type="evidence" value="ECO:0007669"/>
    <property type="project" value="TreeGrafter"/>
</dbReference>
<evidence type="ECO:0000256" key="8">
    <source>
        <dbReference type="ARBA" id="ARBA00022679"/>
    </source>
</evidence>
<dbReference type="Gene3D" id="3.40.50.2020">
    <property type="match status" value="1"/>
</dbReference>
<reference evidence="17 18" key="1">
    <citation type="submission" date="2023-01" db="EMBL/GenBank/DDBJ databases">
        <title>Cultivation and genomic characterization of new, ubiquitous marine nitrite-oxidizing bacteria from the Nitrospirales.</title>
        <authorList>
            <person name="Mueller A.J."/>
            <person name="Daebeler A."/>
            <person name="Herbold C.W."/>
            <person name="Kirkegaard R.H."/>
            <person name="Daims H."/>
        </authorList>
    </citation>
    <scope>NUCLEOTIDE SEQUENCE [LARGE SCALE GENOMIC DNA]</scope>
    <source>
        <strain evidence="17 18">VA</strain>
    </source>
</reference>
<evidence type="ECO:0000256" key="2">
    <source>
        <dbReference type="ARBA" id="ARBA00004496"/>
    </source>
</evidence>
<sequence>MLPHSVLIDEKTIETRVGELAKLIATDLPTRKPILLGLLTGSFVFLADLVRHLSHHGIESQVEFLKVSHYGGTSEASGSVSFLREELPHITDEVVVVVDDIFDSGFSLHAVHEHLKQQQPAWVRFCTLLDKPSRHQVGLRVDYVGFEIPDVWVIGYGLDLGGEGRALPYLAAVEREGREDPK</sequence>
<dbReference type="PANTHER" id="PTHR43340">
    <property type="entry name" value="HYPOXANTHINE-GUANINE PHOSPHORIBOSYLTRANSFERASE"/>
    <property type="match status" value="1"/>
</dbReference>
<accession>A0AA96GHU6</accession>
<dbReference type="EC" id="2.4.2.8" evidence="5 15"/>
<dbReference type="PANTHER" id="PTHR43340:SF1">
    <property type="entry name" value="HYPOXANTHINE PHOSPHORIBOSYLTRANSFERASE"/>
    <property type="match status" value="1"/>
</dbReference>
<dbReference type="NCBIfam" id="TIGR01203">
    <property type="entry name" value="HGPRTase"/>
    <property type="match status" value="1"/>
</dbReference>
<dbReference type="KEGG" id="nall:PP769_03045"/>
<comment type="cofactor">
    <cofactor evidence="1 15">
        <name>Mg(2+)</name>
        <dbReference type="ChEBI" id="CHEBI:18420"/>
    </cofactor>
</comment>
<dbReference type="AlphaFoldDB" id="A0AA96GHU6"/>
<evidence type="ECO:0000256" key="6">
    <source>
        <dbReference type="ARBA" id="ARBA00022490"/>
    </source>
</evidence>
<dbReference type="GO" id="GO:0005829">
    <property type="term" value="C:cytosol"/>
    <property type="evidence" value="ECO:0007669"/>
    <property type="project" value="TreeGrafter"/>
</dbReference>
<feature type="domain" description="Phosphoribosyltransferase" evidence="16">
    <location>
        <begin position="11"/>
        <end position="159"/>
    </location>
</feature>
<evidence type="ECO:0000256" key="3">
    <source>
        <dbReference type="ARBA" id="ARBA00004669"/>
    </source>
</evidence>
<evidence type="ECO:0000256" key="1">
    <source>
        <dbReference type="ARBA" id="ARBA00001946"/>
    </source>
</evidence>
<dbReference type="EMBL" id="CP116967">
    <property type="protein sequence ID" value="WNM58759.1"/>
    <property type="molecule type" value="Genomic_DNA"/>
</dbReference>
<protein>
    <recommendedName>
        <fullName evidence="5 15">Hypoxanthine phosphoribosyltransferase</fullName>
        <ecNumber evidence="5 15">2.4.2.8</ecNumber>
    </recommendedName>
</protein>
<keyword evidence="12 15" id="KW-0460">Magnesium</keyword>
<dbReference type="InterPro" id="IPR000836">
    <property type="entry name" value="PRTase_dom"/>
</dbReference>
<organism evidence="17 18">
    <name type="scientific">Candidatus Nitrospira allomarina</name>
    <dbReference type="NCBI Taxonomy" id="3020900"/>
    <lineage>
        <taxon>Bacteria</taxon>
        <taxon>Pseudomonadati</taxon>
        <taxon>Nitrospirota</taxon>
        <taxon>Nitrospiria</taxon>
        <taxon>Nitrospirales</taxon>
        <taxon>Nitrospiraceae</taxon>
        <taxon>Nitrospira</taxon>
    </lineage>
</organism>
<comment type="subcellular location">
    <subcellularLocation>
        <location evidence="2 15">Cytoplasm</location>
    </subcellularLocation>
</comment>
<dbReference type="GO" id="GO:0004422">
    <property type="term" value="F:hypoxanthine phosphoribosyltransferase activity"/>
    <property type="evidence" value="ECO:0007669"/>
    <property type="project" value="InterPro"/>
</dbReference>
<dbReference type="InterPro" id="IPR029057">
    <property type="entry name" value="PRTase-like"/>
</dbReference>
<evidence type="ECO:0000256" key="13">
    <source>
        <dbReference type="ARBA" id="ARBA00048811"/>
    </source>
</evidence>